<organism evidence="1 2">
    <name type="scientific">Dreissena polymorpha</name>
    <name type="common">Zebra mussel</name>
    <name type="synonym">Mytilus polymorpha</name>
    <dbReference type="NCBI Taxonomy" id="45954"/>
    <lineage>
        <taxon>Eukaryota</taxon>
        <taxon>Metazoa</taxon>
        <taxon>Spiralia</taxon>
        <taxon>Lophotrochozoa</taxon>
        <taxon>Mollusca</taxon>
        <taxon>Bivalvia</taxon>
        <taxon>Autobranchia</taxon>
        <taxon>Heteroconchia</taxon>
        <taxon>Euheterodonta</taxon>
        <taxon>Imparidentia</taxon>
        <taxon>Neoheterodontei</taxon>
        <taxon>Myida</taxon>
        <taxon>Dreissenoidea</taxon>
        <taxon>Dreissenidae</taxon>
        <taxon>Dreissena</taxon>
    </lineage>
</organism>
<evidence type="ECO:0000313" key="1">
    <source>
        <dbReference type="EMBL" id="KAH3849315.1"/>
    </source>
</evidence>
<name>A0A9D4R0Z0_DREPO</name>
<reference evidence="1" key="2">
    <citation type="submission" date="2020-11" db="EMBL/GenBank/DDBJ databases">
        <authorList>
            <person name="McCartney M.A."/>
            <person name="Auch B."/>
            <person name="Kono T."/>
            <person name="Mallez S."/>
            <person name="Becker A."/>
            <person name="Gohl D.M."/>
            <person name="Silverstein K.A.T."/>
            <person name="Koren S."/>
            <person name="Bechman K.B."/>
            <person name="Herman A."/>
            <person name="Abrahante J.E."/>
            <person name="Garbe J."/>
        </authorList>
    </citation>
    <scope>NUCLEOTIDE SEQUENCE</scope>
    <source>
        <strain evidence="1">Duluth1</strain>
        <tissue evidence="1">Whole animal</tissue>
    </source>
</reference>
<proteinExistence type="predicted"/>
<keyword evidence="2" id="KW-1185">Reference proteome</keyword>
<comment type="caution">
    <text evidence="1">The sequence shown here is derived from an EMBL/GenBank/DDBJ whole genome shotgun (WGS) entry which is preliminary data.</text>
</comment>
<accession>A0A9D4R0Z0</accession>
<dbReference type="EMBL" id="JAIWYP010000003">
    <property type="protein sequence ID" value="KAH3849315.1"/>
    <property type="molecule type" value="Genomic_DNA"/>
</dbReference>
<dbReference type="Proteomes" id="UP000828390">
    <property type="component" value="Unassembled WGS sequence"/>
</dbReference>
<gene>
    <name evidence="1" type="ORF">DPMN_091714</name>
</gene>
<dbReference type="AlphaFoldDB" id="A0A9D4R0Z0"/>
<reference evidence="1" key="1">
    <citation type="journal article" date="2019" name="bioRxiv">
        <title>The Genome of the Zebra Mussel, Dreissena polymorpha: A Resource for Invasive Species Research.</title>
        <authorList>
            <person name="McCartney M.A."/>
            <person name="Auch B."/>
            <person name="Kono T."/>
            <person name="Mallez S."/>
            <person name="Zhang Y."/>
            <person name="Obille A."/>
            <person name="Becker A."/>
            <person name="Abrahante J.E."/>
            <person name="Garbe J."/>
            <person name="Badalamenti J.P."/>
            <person name="Herman A."/>
            <person name="Mangelson H."/>
            <person name="Liachko I."/>
            <person name="Sullivan S."/>
            <person name="Sone E.D."/>
            <person name="Koren S."/>
            <person name="Silverstein K.A.T."/>
            <person name="Beckman K.B."/>
            <person name="Gohl D.M."/>
        </authorList>
    </citation>
    <scope>NUCLEOTIDE SEQUENCE</scope>
    <source>
        <strain evidence="1">Duluth1</strain>
        <tissue evidence="1">Whole animal</tissue>
    </source>
</reference>
<sequence length="77" mass="8654">MEGSICEHKNEINALKKQVNDQKVVIEALILKKCETEYSQSSSLNDLCNTEEETASGFLASAMTLTNKHQLPWPMKL</sequence>
<protein>
    <submittedName>
        <fullName evidence="1">Uncharacterized protein</fullName>
    </submittedName>
</protein>
<evidence type="ECO:0000313" key="2">
    <source>
        <dbReference type="Proteomes" id="UP000828390"/>
    </source>
</evidence>